<organism evidence="2 3">
    <name type="scientific">SAR86 cluster bacterium</name>
    <dbReference type="NCBI Taxonomy" id="2030880"/>
    <lineage>
        <taxon>Bacteria</taxon>
        <taxon>Pseudomonadati</taxon>
        <taxon>Pseudomonadota</taxon>
        <taxon>Gammaproteobacteria</taxon>
        <taxon>SAR86 cluster</taxon>
    </lineage>
</organism>
<dbReference type="Proteomes" id="UP000253307">
    <property type="component" value="Unassembled WGS sequence"/>
</dbReference>
<dbReference type="PANTHER" id="PTHR20883">
    <property type="entry name" value="PHYTANOYL-COA DIOXYGENASE DOMAIN CONTAINING 1"/>
    <property type="match status" value="1"/>
</dbReference>
<dbReference type="Gene3D" id="2.60.120.620">
    <property type="entry name" value="q2cbj1_9rhob like domain"/>
    <property type="match status" value="1"/>
</dbReference>
<gene>
    <name evidence="2" type="ORF">DBW96_03450</name>
</gene>
<dbReference type="PANTHER" id="PTHR20883:SF48">
    <property type="entry name" value="ECTOINE DIOXYGENASE"/>
    <property type="match status" value="1"/>
</dbReference>
<comment type="caution">
    <text evidence="2">The sequence shown here is derived from an EMBL/GenBank/DDBJ whole genome shotgun (WGS) entry which is preliminary data.</text>
</comment>
<protein>
    <submittedName>
        <fullName evidence="2">Phytanoyl-CoA dioxygenase</fullName>
    </submittedName>
</protein>
<evidence type="ECO:0000313" key="3">
    <source>
        <dbReference type="Proteomes" id="UP000253307"/>
    </source>
</evidence>
<keyword evidence="2" id="KW-0223">Dioxygenase</keyword>
<dbReference type="AlphaFoldDB" id="A0A368BUP6"/>
<dbReference type="InterPro" id="IPR008775">
    <property type="entry name" value="Phytyl_CoA_dOase-like"/>
</dbReference>
<evidence type="ECO:0000256" key="1">
    <source>
        <dbReference type="ARBA" id="ARBA00001954"/>
    </source>
</evidence>
<proteinExistence type="predicted"/>
<keyword evidence="2" id="KW-0560">Oxidoreductase</keyword>
<dbReference type="GO" id="GO:0016706">
    <property type="term" value="F:2-oxoglutarate-dependent dioxygenase activity"/>
    <property type="evidence" value="ECO:0007669"/>
    <property type="project" value="UniProtKB-ARBA"/>
</dbReference>
<dbReference type="Pfam" id="PF05721">
    <property type="entry name" value="PhyH"/>
    <property type="match status" value="1"/>
</dbReference>
<evidence type="ECO:0000313" key="2">
    <source>
        <dbReference type="EMBL" id="RCL40532.1"/>
    </source>
</evidence>
<name>A0A368BUP6_9GAMM</name>
<dbReference type="EMBL" id="QOPE01000025">
    <property type="protein sequence ID" value="RCL40532.1"/>
    <property type="molecule type" value="Genomic_DNA"/>
</dbReference>
<accession>A0A368BUP6</accession>
<comment type="cofactor">
    <cofactor evidence="1">
        <name>Fe(2+)</name>
        <dbReference type="ChEBI" id="CHEBI:29033"/>
    </cofactor>
</comment>
<dbReference type="GO" id="GO:0005506">
    <property type="term" value="F:iron ion binding"/>
    <property type="evidence" value="ECO:0007669"/>
    <property type="project" value="UniProtKB-ARBA"/>
</dbReference>
<sequence length="389" mass="42966">MKSSLKSIKACAAYYGPDAPAVEKYLKAGEKKAFKLGNRGPISFNSQGLLSKDIIDAYSKFGFYIFENVINEGELNDIEKDLDSLRSSFPTGPESLVDSRGNPAMNAKSKALTIVWSKPLGDPLGGTELANGRHQVKMFEPKPSSDAPETVPLILLGTLQFSDACLRTYAHPKLLKIAENINGKDFAPFNEALFIKEPGIGAAVSWHQDGVTHWDSNDFEEGIHGFNFMAQVYGSTAVNGVWVLPGTHKVGKIDIKKLIQESGSERLDGAVPIVCNPGDVVICNRQLLHGSFPNCGFEKRVTVNFGFHKRSSVLGVKGGGIHSESQVFDEEIISRRTKPLGYAIEARKEKYPNEEPYEYQPFKESNESFIWNNEARKTLVDYNLEDLSI</sequence>
<reference evidence="2 3" key="1">
    <citation type="journal article" date="2018" name="Microbiome">
        <title>Fine metagenomic profile of the Mediterranean stratified and mixed water columns revealed by assembly and recruitment.</title>
        <authorList>
            <person name="Haro-Moreno J.M."/>
            <person name="Lopez-Perez M."/>
            <person name="De La Torre J.R."/>
            <person name="Picazo A."/>
            <person name="Camacho A."/>
            <person name="Rodriguez-Valera F."/>
        </authorList>
    </citation>
    <scope>NUCLEOTIDE SEQUENCE [LARGE SCALE GENOMIC DNA]</scope>
    <source>
        <strain evidence="2">MED-G82</strain>
    </source>
</reference>
<dbReference type="SUPFAM" id="SSF51197">
    <property type="entry name" value="Clavaminate synthase-like"/>
    <property type="match status" value="1"/>
</dbReference>